<evidence type="ECO:0000256" key="1">
    <source>
        <dbReference type="SAM" id="Phobius"/>
    </source>
</evidence>
<dbReference type="OrthoDB" id="9778282at2"/>
<proteinExistence type="predicted"/>
<sequence length="355" mass="38570">MEEIIIYLIAIFVVIGGVDRIIGNKFNLGEEFSKAFYSMGALSLSMIGIISLSPVLADILIPIITPVYSFLGADPSMFASTLFALDMGGYKLATEMANDMDAANFSWVFLGTMMGPTLVFTIPVALNLIPKKDQAYFAKGILIGLMTIPIGCLIGGLISGFHFFWMIKNLLPTILLSILIMISLSKFPQATTKMFIGFSKMIEIVLITGLVIVIFQTLTEIELIKNLVPIHESFKTIGDITIMLAGAFPLVFFLQQVLKKPFEKAGKKIGLTHQSLVGLLSSLAHHVPMFSKFDLLDARGKVVNTAFAVSGSFVMGSHLGFVAAVDKSFIVPMIFGKLSAGILAAIIAYFVMKDD</sequence>
<dbReference type="PATRIC" id="fig|1459.3.peg.3033"/>
<protein>
    <submittedName>
        <fullName evidence="2">Ethanolamine utilization protein EutH</fullName>
    </submittedName>
</protein>
<dbReference type="InterPro" id="IPR007441">
    <property type="entry name" value="EutH"/>
</dbReference>
<dbReference type="PIRSF" id="PIRSF019466">
    <property type="entry name" value="EutH"/>
    <property type="match status" value="1"/>
</dbReference>
<evidence type="ECO:0000313" key="3">
    <source>
        <dbReference type="Proteomes" id="UP000037109"/>
    </source>
</evidence>
<feature type="transmembrane region" description="Helical" evidence="1">
    <location>
        <begin position="329"/>
        <end position="352"/>
    </location>
</feature>
<dbReference type="PANTHER" id="PTHR40089">
    <property type="entry name" value="ETHANOLAMINE UTILIZATION PROTEIN EUTH"/>
    <property type="match status" value="1"/>
</dbReference>
<dbReference type="Proteomes" id="UP000037109">
    <property type="component" value="Unassembled WGS sequence"/>
</dbReference>
<feature type="transmembrane region" description="Helical" evidence="1">
    <location>
        <begin position="194"/>
        <end position="216"/>
    </location>
</feature>
<keyword evidence="3" id="KW-1185">Reference proteome</keyword>
<reference evidence="3" key="1">
    <citation type="submission" date="2015-07" db="EMBL/GenBank/DDBJ databases">
        <title>Fjat-10036 dsm4.</title>
        <authorList>
            <person name="Liu B."/>
            <person name="Wang J."/>
            <person name="Zhu Y."/>
            <person name="Liu G."/>
            <person name="Chen Q."/>
            <person name="Chen Z."/>
            <person name="Lan J."/>
            <person name="Che J."/>
            <person name="Ge C."/>
            <person name="Shi H."/>
            <person name="Pan Z."/>
            <person name="Liu X."/>
        </authorList>
    </citation>
    <scope>NUCLEOTIDE SEQUENCE [LARGE SCALE GENOMIC DNA]</scope>
    <source>
        <strain evidence="3">DSM 4</strain>
    </source>
</reference>
<feature type="transmembrane region" description="Helical" evidence="1">
    <location>
        <begin position="236"/>
        <end position="258"/>
    </location>
</feature>
<dbReference type="AlphaFoldDB" id="A0A0M0GD46"/>
<feature type="transmembrane region" description="Helical" evidence="1">
    <location>
        <begin position="141"/>
        <end position="164"/>
    </location>
</feature>
<evidence type="ECO:0000313" key="2">
    <source>
        <dbReference type="EMBL" id="KON87835.1"/>
    </source>
</evidence>
<feature type="transmembrane region" description="Helical" evidence="1">
    <location>
        <begin position="5"/>
        <end position="23"/>
    </location>
</feature>
<dbReference type="GO" id="GO:0034228">
    <property type="term" value="F:ethanolamine transmembrane transporter activity"/>
    <property type="evidence" value="ECO:0007669"/>
    <property type="project" value="InterPro"/>
</dbReference>
<keyword evidence="1" id="KW-1133">Transmembrane helix</keyword>
<dbReference type="PANTHER" id="PTHR40089:SF1">
    <property type="entry name" value="ETHANOLAMINE PERMEASE EUTH-RELATED"/>
    <property type="match status" value="1"/>
</dbReference>
<dbReference type="Pfam" id="PF04346">
    <property type="entry name" value="EutH"/>
    <property type="match status" value="1"/>
</dbReference>
<dbReference type="RefSeq" id="WP_053435189.1">
    <property type="nucleotide sequence ID" value="NZ_LGUF01000007.1"/>
</dbReference>
<feature type="transmembrane region" description="Helical" evidence="1">
    <location>
        <begin position="302"/>
        <end position="323"/>
    </location>
</feature>
<dbReference type="EMBL" id="LGUF01000007">
    <property type="protein sequence ID" value="KON87835.1"/>
    <property type="molecule type" value="Genomic_DNA"/>
</dbReference>
<name>A0A0M0GD46_SPOGL</name>
<feature type="transmembrane region" description="Helical" evidence="1">
    <location>
        <begin position="170"/>
        <end position="187"/>
    </location>
</feature>
<keyword evidence="1" id="KW-0812">Transmembrane</keyword>
<organism evidence="2 3">
    <name type="scientific">Sporosarcina globispora</name>
    <name type="common">Bacillus globisporus</name>
    <dbReference type="NCBI Taxonomy" id="1459"/>
    <lineage>
        <taxon>Bacteria</taxon>
        <taxon>Bacillati</taxon>
        <taxon>Bacillota</taxon>
        <taxon>Bacilli</taxon>
        <taxon>Bacillales</taxon>
        <taxon>Caryophanaceae</taxon>
        <taxon>Sporosarcina</taxon>
    </lineage>
</organism>
<keyword evidence="1" id="KW-0472">Membrane</keyword>
<comment type="caution">
    <text evidence="2">The sequence shown here is derived from an EMBL/GenBank/DDBJ whole genome shotgun (WGS) entry which is preliminary data.</text>
</comment>
<dbReference type="GO" id="GO:0005886">
    <property type="term" value="C:plasma membrane"/>
    <property type="evidence" value="ECO:0007669"/>
    <property type="project" value="TreeGrafter"/>
</dbReference>
<accession>A0A0M0GD46</accession>
<feature type="transmembrane region" description="Helical" evidence="1">
    <location>
        <begin position="105"/>
        <end position="129"/>
    </location>
</feature>
<feature type="transmembrane region" description="Helical" evidence="1">
    <location>
        <begin position="35"/>
        <end position="60"/>
    </location>
</feature>
<dbReference type="NCBIfam" id="NF011667">
    <property type="entry name" value="PRK15086.1-3"/>
    <property type="match status" value="1"/>
</dbReference>
<gene>
    <name evidence="2" type="ORF">AF332_14030</name>
</gene>
<dbReference type="STRING" id="1459.AF332_14030"/>